<dbReference type="InterPro" id="IPR012910">
    <property type="entry name" value="Plug_dom"/>
</dbReference>
<dbReference type="Pfam" id="PF07715">
    <property type="entry name" value="Plug"/>
    <property type="match status" value="1"/>
</dbReference>
<dbReference type="Gene3D" id="2.170.130.10">
    <property type="entry name" value="TonB-dependent receptor, plug domain"/>
    <property type="match status" value="1"/>
</dbReference>
<feature type="chain" id="PRO_5043655721" evidence="2">
    <location>
        <begin position="21"/>
        <end position="1028"/>
    </location>
</feature>
<feature type="domain" description="TonB-dependent receptor plug" evidence="3">
    <location>
        <begin position="117"/>
        <end position="222"/>
    </location>
</feature>
<comment type="subcellular location">
    <subcellularLocation>
        <location evidence="1">Cell outer membrane</location>
        <topology evidence="1">Multi-pass membrane protein</topology>
    </subcellularLocation>
</comment>
<dbReference type="Pfam" id="PF13715">
    <property type="entry name" value="CarbopepD_reg_2"/>
    <property type="match status" value="1"/>
</dbReference>
<dbReference type="InterPro" id="IPR008969">
    <property type="entry name" value="CarboxyPept-like_regulatory"/>
</dbReference>
<protein>
    <submittedName>
        <fullName evidence="4">TonB-dependent receptor</fullName>
    </submittedName>
</protein>
<reference evidence="4" key="1">
    <citation type="submission" date="2022-10" db="EMBL/GenBank/DDBJ databases">
        <title>Human gut microbiome strain richness.</title>
        <authorList>
            <person name="Chen-Liaw A."/>
        </authorList>
    </citation>
    <scope>NUCLEOTIDE SEQUENCE</scope>
    <source>
        <strain evidence="4">RTP21484st1_H8_RTP21484_190118</strain>
    </source>
</reference>
<accession>A0AAW6IJL1</accession>
<comment type="similarity">
    <text evidence="1">Belongs to the TonB-dependent receptor family.</text>
</comment>
<evidence type="ECO:0000256" key="2">
    <source>
        <dbReference type="SAM" id="SignalP"/>
    </source>
</evidence>
<comment type="caution">
    <text evidence="4">The sequence shown here is derived from an EMBL/GenBank/DDBJ whole genome shotgun (WGS) entry which is preliminary data.</text>
</comment>
<dbReference type="InterPro" id="IPR023997">
    <property type="entry name" value="TonB-dep_OMP_SusC/RagA_CS"/>
</dbReference>
<keyword evidence="1" id="KW-0813">Transport</keyword>
<evidence type="ECO:0000256" key="1">
    <source>
        <dbReference type="PROSITE-ProRule" id="PRU01360"/>
    </source>
</evidence>
<dbReference type="FunFam" id="2.170.130.10:FF:000003">
    <property type="entry name" value="SusC/RagA family TonB-linked outer membrane protein"/>
    <property type="match status" value="1"/>
</dbReference>
<organism evidence="4 5">
    <name type="scientific">Bacteroides ovatus</name>
    <dbReference type="NCBI Taxonomy" id="28116"/>
    <lineage>
        <taxon>Bacteria</taxon>
        <taxon>Pseudomonadati</taxon>
        <taxon>Bacteroidota</taxon>
        <taxon>Bacteroidia</taxon>
        <taxon>Bacteroidales</taxon>
        <taxon>Bacteroidaceae</taxon>
        <taxon>Bacteroides</taxon>
    </lineage>
</organism>
<dbReference type="AlphaFoldDB" id="A0AAW6IJL1"/>
<dbReference type="NCBIfam" id="TIGR04057">
    <property type="entry name" value="SusC_RagA_signa"/>
    <property type="match status" value="1"/>
</dbReference>
<sequence>MKRVFTIYMLLMTMCISAMAQNFTVSGIVTDAKTNEPLIGANVMIKNESGLGVITDANGKFTFKGVNEYQILVFSYIGYDNIEIPIKDQRVFKVQMNESDNNVLNEVVITGTGSKTKVNLTGAITTVEVAQLQAAPSANISNALAGVVPGIQAQQTSGKPGSTSEFWIRGISTFGANTKALVLVDGFERNLDEINVEDVESFSVLKDASETAIYGSKGANGVVLITTRHGKDGKIKINAKVESFYNTFTKLPDFVDGYQYASMANEARLARSQEALYTPQELEMFRLNLDPDLYPNVDWMDVMLRDGSWSQRGSISLTGGGSTARYYASGSYINQQGMYATDSSLKDYNTNANYHRWNYRMNLDIDITKTTLMKFGISGSLEKSNDTGAGTYGMWNTLMGYSPISCPIQYSDGKWATNQDEGGTAFNPWVQATQTGYQENWNNNIQATLEFLQKLDFITKGLNFTFRFGYDTYNSNWIKRYKYPEQYKATPRFRDQYGNLQLTRTIAEKTMEQTAGSSGSRNEFLEWQFNYNRQFGNRHNVGGVFKYNQSSKIQTQNIGSDIENGIARRNQGWAGRLDYNWYSRYYANVNFGYTGSENFHKDHRWGFFPAASVAWNISEEPIVKRFFPWLDLFKVRYSWGKVGNDNLGNDRFPYLYSIGSGSGFNFGDYNHSRSYSGKKYTELASTDVSWEEATKKDLGLDFSIFSGAFTGTVDYFEERREGIYMSRNYLPSFIGLESTPKANVGIVESKGFDGNIAFNCKFKDVDVTLRANMTYSKNEIIEKDEESTVYYYLTEEGHRVNQAMGLIALGLFKDYEEIRNSPNQQFGTVMPGDIKYKDVNGDGVVNGSDKVAIGATTKPNLTYGFGASAKWRGFDLNLLFQGVGKSSFFIEGSTVFMFRNGDGGGNVLSQLANGNRWIPREISGTADTEDPNATYPRLSYGGNNNNQQRSTFWLQDGSYMRLKTFELGYSLPKKVTRAMYCNNVRVFFIGTNLLTWSGFKLWDPELTSSDGKAYPLTRSFSLGVTINL</sequence>
<dbReference type="InterPro" id="IPR023996">
    <property type="entry name" value="TonB-dep_OMP_SusC/RagA"/>
</dbReference>
<dbReference type="SUPFAM" id="SSF49464">
    <property type="entry name" value="Carboxypeptidase regulatory domain-like"/>
    <property type="match status" value="1"/>
</dbReference>
<dbReference type="EMBL" id="JAQQPO010000022">
    <property type="protein sequence ID" value="MDC7960062.1"/>
    <property type="molecule type" value="Genomic_DNA"/>
</dbReference>
<dbReference type="Proteomes" id="UP001215078">
    <property type="component" value="Unassembled WGS sequence"/>
</dbReference>
<keyword evidence="1" id="KW-0472">Membrane</keyword>
<dbReference type="SUPFAM" id="SSF56935">
    <property type="entry name" value="Porins"/>
    <property type="match status" value="1"/>
</dbReference>
<name>A0AAW6IJL1_BACOV</name>
<evidence type="ECO:0000259" key="3">
    <source>
        <dbReference type="Pfam" id="PF07715"/>
    </source>
</evidence>
<keyword evidence="2" id="KW-0732">Signal</keyword>
<dbReference type="InterPro" id="IPR037066">
    <property type="entry name" value="Plug_dom_sf"/>
</dbReference>
<keyword evidence="4" id="KW-0675">Receptor</keyword>
<keyword evidence="1" id="KW-0998">Cell outer membrane</keyword>
<evidence type="ECO:0000313" key="5">
    <source>
        <dbReference type="Proteomes" id="UP001215078"/>
    </source>
</evidence>
<feature type="signal peptide" evidence="2">
    <location>
        <begin position="1"/>
        <end position="20"/>
    </location>
</feature>
<dbReference type="GO" id="GO:0009279">
    <property type="term" value="C:cell outer membrane"/>
    <property type="evidence" value="ECO:0007669"/>
    <property type="project" value="UniProtKB-SubCell"/>
</dbReference>
<keyword evidence="1" id="KW-0812">Transmembrane</keyword>
<evidence type="ECO:0000313" key="4">
    <source>
        <dbReference type="EMBL" id="MDC7960062.1"/>
    </source>
</evidence>
<keyword evidence="1" id="KW-1134">Transmembrane beta strand</keyword>
<gene>
    <name evidence="4" type="ORF">PQ628_17810</name>
</gene>
<dbReference type="RefSeq" id="WP_195401460.1">
    <property type="nucleotide sequence ID" value="NZ_JADNAA010000002.1"/>
</dbReference>
<dbReference type="PROSITE" id="PS52016">
    <property type="entry name" value="TONB_DEPENDENT_REC_3"/>
    <property type="match status" value="1"/>
</dbReference>
<dbReference type="InterPro" id="IPR039426">
    <property type="entry name" value="TonB-dep_rcpt-like"/>
</dbReference>
<dbReference type="Gene3D" id="2.60.40.1120">
    <property type="entry name" value="Carboxypeptidase-like, regulatory domain"/>
    <property type="match status" value="1"/>
</dbReference>
<proteinExistence type="inferred from homology"/>
<dbReference type="NCBIfam" id="TIGR04056">
    <property type="entry name" value="OMP_RagA_SusC"/>
    <property type="match status" value="1"/>
</dbReference>